<name>A0A251RSU3_HELAN</name>
<dbReference type="InParanoid" id="A0A251RSU3"/>
<reference evidence="3 5" key="1">
    <citation type="journal article" date="2017" name="Nature">
        <title>The sunflower genome provides insights into oil metabolism, flowering and Asterid evolution.</title>
        <authorList>
            <person name="Badouin H."/>
            <person name="Gouzy J."/>
            <person name="Grassa C.J."/>
            <person name="Murat F."/>
            <person name="Staton S.E."/>
            <person name="Cottret L."/>
            <person name="Lelandais-Briere C."/>
            <person name="Owens G.L."/>
            <person name="Carrere S."/>
            <person name="Mayjonade B."/>
            <person name="Legrand L."/>
            <person name="Gill N."/>
            <person name="Kane N.C."/>
            <person name="Bowers J.E."/>
            <person name="Hubner S."/>
            <person name="Bellec A."/>
            <person name="Berard A."/>
            <person name="Berges H."/>
            <person name="Blanchet N."/>
            <person name="Boniface M.C."/>
            <person name="Brunel D."/>
            <person name="Catrice O."/>
            <person name="Chaidir N."/>
            <person name="Claudel C."/>
            <person name="Donnadieu C."/>
            <person name="Faraut T."/>
            <person name="Fievet G."/>
            <person name="Helmstetter N."/>
            <person name="King M."/>
            <person name="Knapp S.J."/>
            <person name="Lai Z."/>
            <person name="Le Paslier M.C."/>
            <person name="Lippi Y."/>
            <person name="Lorenzon L."/>
            <person name="Mandel J.R."/>
            <person name="Marage G."/>
            <person name="Marchand G."/>
            <person name="Marquand E."/>
            <person name="Bret-Mestries E."/>
            <person name="Morien E."/>
            <person name="Nambeesan S."/>
            <person name="Nguyen T."/>
            <person name="Pegot-Espagnet P."/>
            <person name="Pouilly N."/>
            <person name="Raftis F."/>
            <person name="Sallet E."/>
            <person name="Schiex T."/>
            <person name="Thomas J."/>
            <person name="Vandecasteele C."/>
            <person name="Vares D."/>
            <person name="Vear F."/>
            <person name="Vautrin S."/>
            <person name="Crespi M."/>
            <person name="Mangin B."/>
            <person name="Burke J.M."/>
            <person name="Salse J."/>
            <person name="Munos S."/>
            <person name="Vincourt P."/>
            <person name="Rieseberg L.H."/>
            <person name="Langlade N.B."/>
        </authorList>
    </citation>
    <scope>NUCLEOTIDE SEQUENCE [LARGE SCALE GENOMIC DNA]</scope>
    <source>
        <strain evidence="5">cv. SF193</strain>
        <tissue evidence="3">Leaves</tissue>
    </source>
</reference>
<keyword evidence="1" id="KW-0547">Nucleotide-binding</keyword>
<dbReference type="EC" id="3.6.4.6" evidence="3"/>
<sequence length="107" mass="12431">MNKVVRTNLRVRLGNVVSVHQCADVKYGKRVHILPVDDTIEGVTGNLFDAYLKPHFLEAYRPVRKRRLFPREGRHAICRVQSCRNRSCRIPRFSMKASPLNGRMKID</sequence>
<dbReference type="Gene3D" id="3.10.330.10">
    <property type="match status" value="1"/>
</dbReference>
<dbReference type="Gramene" id="mRNA:HanXRQr2_Chr17g0816341">
    <property type="protein sequence ID" value="mRNA:HanXRQr2_Chr17g0816341"/>
    <property type="gene ID" value="HanXRQr2_Chr17g0816341"/>
</dbReference>
<organism evidence="4 5">
    <name type="scientific">Helianthus annuus</name>
    <name type="common">Common sunflower</name>
    <dbReference type="NCBI Taxonomy" id="4232"/>
    <lineage>
        <taxon>Eukaryota</taxon>
        <taxon>Viridiplantae</taxon>
        <taxon>Streptophyta</taxon>
        <taxon>Embryophyta</taxon>
        <taxon>Tracheophyta</taxon>
        <taxon>Spermatophyta</taxon>
        <taxon>Magnoliopsida</taxon>
        <taxon>eudicotyledons</taxon>
        <taxon>Gunneridae</taxon>
        <taxon>Pentapetalae</taxon>
        <taxon>asterids</taxon>
        <taxon>campanulids</taxon>
        <taxon>Asterales</taxon>
        <taxon>Asteraceae</taxon>
        <taxon>Asteroideae</taxon>
        <taxon>Heliantheae alliance</taxon>
        <taxon>Heliantheae</taxon>
        <taxon>Helianthus</taxon>
    </lineage>
</organism>
<dbReference type="SUPFAM" id="SSF54585">
    <property type="entry name" value="Cdc48 domain 2-like"/>
    <property type="match status" value="1"/>
</dbReference>
<gene>
    <name evidence="4" type="ORF">HannXRQ_Chr17g0560261</name>
    <name evidence="3" type="ORF">HanXRQr2_Chr17g0816341</name>
</gene>
<accession>A0A251RSU3</accession>
<evidence type="ECO:0000256" key="2">
    <source>
        <dbReference type="ARBA" id="ARBA00022840"/>
    </source>
</evidence>
<dbReference type="Proteomes" id="UP000215914">
    <property type="component" value="Chromosome 17"/>
</dbReference>
<dbReference type="InterPro" id="IPR029067">
    <property type="entry name" value="CDC48_domain_2-like_sf"/>
</dbReference>
<dbReference type="GO" id="GO:0005524">
    <property type="term" value="F:ATP binding"/>
    <property type="evidence" value="ECO:0007669"/>
    <property type="project" value="UniProtKB-KW"/>
</dbReference>
<reference evidence="3" key="3">
    <citation type="submission" date="2020-06" db="EMBL/GenBank/DDBJ databases">
        <title>Helianthus annuus Genome sequencing and assembly Release 2.</title>
        <authorList>
            <person name="Gouzy J."/>
            <person name="Langlade N."/>
            <person name="Munos S."/>
        </authorList>
    </citation>
    <scope>NUCLEOTIDE SEQUENCE</scope>
    <source>
        <tissue evidence="3">Leaves</tissue>
    </source>
</reference>
<keyword evidence="5" id="KW-1185">Reference proteome</keyword>
<dbReference type="EMBL" id="CM007906">
    <property type="protein sequence ID" value="OTF87301.1"/>
    <property type="molecule type" value="Genomic_DNA"/>
</dbReference>
<evidence type="ECO:0000313" key="4">
    <source>
        <dbReference type="EMBL" id="OTF87301.1"/>
    </source>
</evidence>
<keyword evidence="3" id="KW-0378">Hydrolase</keyword>
<dbReference type="AlphaFoldDB" id="A0A251RSU3"/>
<evidence type="ECO:0000256" key="1">
    <source>
        <dbReference type="ARBA" id="ARBA00022741"/>
    </source>
</evidence>
<keyword evidence="2" id="KW-0067">ATP-binding</keyword>
<protein>
    <submittedName>
        <fullName evidence="4">Putative CDC48 domain 2-like protein</fullName>
    </submittedName>
    <submittedName>
        <fullName evidence="3">Vesicle-fusing ATPase</fullName>
        <ecNumber evidence="3">3.6.4.6</ecNumber>
    </submittedName>
</protein>
<dbReference type="EMBL" id="MNCJ02000332">
    <property type="protein sequence ID" value="KAF5756577.1"/>
    <property type="molecule type" value="Genomic_DNA"/>
</dbReference>
<evidence type="ECO:0000313" key="5">
    <source>
        <dbReference type="Proteomes" id="UP000215914"/>
    </source>
</evidence>
<dbReference type="Gene3D" id="2.40.40.20">
    <property type="match status" value="1"/>
</dbReference>
<dbReference type="GO" id="GO:0016787">
    <property type="term" value="F:hydrolase activity"/>
    <property type="evidence" value="ECO:0007669"/>
    <property type="project" value="UniProtKB-KW"/>
</dbReference>
<proteinExistence type="predicted"/>
<dbReference type="OMA" id="CRIPRFS"/>
<evidence type="ECO:0000313" key="3">
    <source>
        <dbReference type="EMBL" id="KAF5756577.1"/>
    </source>
</evidence>
<reference evidence="4" key="2">
    <citation type="submission" date="2017-02" db="EMBL/GenBank/DDBJ databases">
        <title>Sunflower complete genome.</title>
        <authorList>
            <person name="Langlade N."/>
            <person name="Munos S."/>
        </authorList>
    </citation>
    <scope>NUCLEOTIDE SEQUENCE [LARGE SCALE GENOMIC DNA]</scope>
    <source>
        <tissue evidence="4">Leaves</tissue>
    </source>
</reference>
<dbReference type="STRING" id="4232.A0A251RSU3"/>